<feature type="transmembrane region" description="Helical" evidence="2">
    <location>
        <begin position="126"/>
        <end position="147"/>
    </location>
</feature>
<feature type="transmembrane region" description="Helical" evidence="2">
    <location>
        <begin position="78"/>
        <end position="95"/>
    </location>
</feature>
<reference evidence="3" key="1">
    <citation type="submission" date="2023-06" db="EMBL/GenBank/DDBJ databases">
        <title>Draft genome sequence of Nocardioides sp. SOB72.</title>
        <authorList>
            <person name="Zhang G."/>
        </authorList>
    </citation>
    <scope>NUCLEOTIDE SEQUENCE</scope>
    <source>
        <strain evidence="3">SOB72</strain>
    </source>
</reference>
<keyword evidence="4" id="KW-1185">Reference proteome</keyword>
<gene>
    <name evidence="3" type="ORF">QWY29_04915</name>
</gene>
<proteinExistence type="predicted"/>
<comment type="caution">
    <text evidence="3">The sequence shown here is derived from an EMBL/GenBank/DDBJ whole genome shotgun (WGS) entry which is preliminary data.</text>
</comment>
<evidence type="ECO:0008006" key="5">
    <source>
        <dbReference type="Google" id="ProtNLM"/>
    </source>
</evidence>
<keyword evidence="2" id="KW-0472">Membrane</keyword>
<feature type="transmembrane region" description="Helical" evidence="2">
    <location>
        <begin position="214"/>
        <end position="234"/>
    </location>
</feature>
<keyword evidence="2" id="KW-1133">Transmembrane helix</keyword>
<feature type="transmembrane region" description="Helical" evidence="2">
    <location>
        <begin position="153"/>
        <end position="173"/>
    </location>
</feature>
<feature type="compositionally biased region" description="Pro residues" evidence="1">
    <location>
        <begin position="287"/>
        <end position="299"/>
    </location>
</feature>
<evidence type="ECO:0000313" key="3">
    <source>
        <dbReference type="EMBL" id="MDN4160685.1"/>
    </source>
</evidence>
<dbReference type="PANTHER" id="PTHR40761">
    <property type="entry name" value="CONSERVED INTEGRAL MEMBRANE ALANINE VALINE AND LEUCINE RICH PROTEIN-RELATED"/>
    <property type="match status" value="1"/>
</dbReference>
<dbReference type="Proteomes" id="UP001168537">
    <property type="component" value="Unassembled WGS sequence"/>
</dbReference>
<protein>
    <recommendedName>
        <fullName evidence="5">DMT family transporter</fullName>
    </recommendedName>
</protein>
<dbReference type="EMBL" id="JAUHJR010000001">
    <property type="protein sequence ID" value="MDN4160685.1"/>
    <property type="molecule type" value="Genomic_DNA"/>
</dbReference>
<accession>A0ABT8ERA8</accession>
<evidence type="ECO:0000313" key="4">
    <source>
        <dbReference type="Proteomes" id="UP001168537"/>
    </source>
</evidence>
<evidence type="ECO:0000256" key="2">
    <source>
        <dbReference type="SAM" id="Phobius"/>
    </source>
</evidence>
<feature type="transmembrane region" description="Helical" evidence="2">
    <location>
        <begin position="241"/>
        <end position="262"/>
    </location>
</feature>
<dbReference type="RefSeq" id="WP_300959542.1">
    <property type="nucleotide sequence ID" value="NZ_JAUHJR010000001.1"/>
</dbReference>
<organism evidence="3 4">
    <name type="scientific">Nocardioides abyssi</name>
    <dbReference type="NCBI Taxonomy" id="3058370"/>
    <lineage>
        <taxon>Bacteria</taxon>
        <taxon>Bacillati</taxon>
        <taxon>Actinomycetota</taxon>
        <taxon>Actinomycetes</taxon>
        <taxon>Propionibacteriales</taxon>
        <taxon>Nocardioidaceae</taxon>
        <taxon>Nocardioides</taxon>
    </lineage>
</organism>
<dbReference type="PANTHER" id="PTHR40761:SF1">
    <property type="entry name" value="CONSERVED INTEGRAL MEMBRANE ALANINE VALINE AND LEUCINE RICH PROTEIN-RELATED"/>
    <property type="match status" value="1"/>
</dbReference>
<evidence type="ECO:0000256" key="1">
    <source>
        <dbReference type="SAM" id="MobiDB-lite"/>
    </source>
</evidence>
<feature type="transmembrane region" description="Helical" evidence="2">
    <location>
        <begin position="48"/>
        <end position="71"/>
    </location>
</feature>
<keyword evidence="2" id="KW-0812">Transmembrane</keyword>
<feature type="transmembrane region" description="Helical" evidence="2">
    <location>
        <begin position="101"/>
        <end position="119"/>
    </location>
</feature>
<feature type="transmembrane region" description="Helical" evidence="2">
    <location>
        <begin position="180"/>
        <end position="202"/>
    </location>
</feature>
<name>A0ABT8ERA8_9ACTN</name>
<feature type="compositionally biased region" description="Low complexity" evidence="1">
    <location>
        <begin position="274"/>
        <end position="286"/>
    </location>
</feature>
<feature type="region of interest" description="Disordered" evidence="1">
    <location>
        <begin position="268"/>
        <end position="299"/>
    </location>
</feature>
<sequence>MSWLGLAAGLAGALLFGVGAVAQAHGVRRREQRPDDLVAFVRHAVRDPWTMAVVAAYLAGFVLHAVAIWLLPLYLAQAAVAMSFPVTALASTLLGERLGPAGWSAVVVVTGGLVLLAVGSGEPGGLVTSTAFGALVWGGVVVLAVLALTGRRLGGGALGTLAGLGYAGSAVAVRGIGTPLDLAVVAAALAVPAYSLVAFWLYSLGLHSDQVSATTAPMIVGQTFVPAFVGVLLLDDGVREGWGVAVAAGLVLATAGAAWLAVPRRDDGGPALRTGGAPATASSPGPARRPGPGPRRSPS</sequence>